<dbReference type="InterPro" id="IPR001611">
    <property type="entry name" value="Leu-rich_rpt"/>
</dbReference>
<sequence>MFQGPSERENPSSLSDLLLSNNNLDGEIPSLRNCSGLTSMDLRGNKMSGTLPLLVLNLSSLFILRLGSNIFNGNIPDEWCRLQNVHILDISGNNISMSIPKCIGILTALVNGKGSDVFEGLIKVVTRGRDPEYNSVKANVNT</sequence>
<dbReference type="Proteomes" id="UP000436088">
    <property type="component" value="Unassembled WGS sequence"/>
</dbReference>
<keyword evidence="6" id="KW-0677">Repeat</keyword>
<comment type="subcellular location">
    <subcellularLocation>
        <location evidence="1">Membrane</location>
        <topology evidence="1">Single-pass type I membrane protein</topology>
    </subcellularLocation>
</comment>
<dbReference type="InterPro" id="IPR046956">
    <property type="entry name" value="RLP23-like"/>
</dbReference>
<evidence type="ECO:0000256" key="7">
    <source>
        <dbReference type="ARBA" id="ARBA00022989"/>
    </source>
</evidence>
<gene>
    <name evidence="11" type="ORF">F3Y22_tig00014370pilonHSYRG00128</name>
</gene>
<organism evidence="11 12">
    <name type="scientific">Hibiscus syriacus</name>
    <name type="common">Rose of Sharon</name>
    <dbReference type="NCBI Taxonomy" id="106335"/>
    <lineage>
        <taxon>Eukaryota</taxon>
        <taxon>Viridiplantae</taxon>
        <taxon>Streptophyta</taxon>
        <taxon>Embryophyta</taxon>
        <taxon>Tracheophyta</taxon>
        <taxon>Spermatophyta</taxon>
        <taxon>Magnoliopsida</taxon>
        <taxon>eudicotyledons</taxon>
        <taxon>Gunneridae</taxon>
        <taxon>Pentapetalae</taxon>
        <taxon>rosids</taxon>
        <taxon>malvids</taxon>
        <taxon>Malvales</taxon>
        <taxon>Malvaceae</taxon>
        <taxon>Malvoideae</taxon>
        <taxon>Hibiscus</taxon>
    </lineage>
</organism>
<keyword evidence="8" id="KW-0472">Membrane</keyword>
<name>A0A6A3BZC1_HIBSY</name>
<evidence type="ECO:0000256" key="4">
    <source>
        <dbReference type="ARBA" id="ARBA00022692"/>
    </source>
</evidence>
<dbReference type="AlphaFoldDB" id="A0A6A3BZC1"/>
<evidence type="ECO:0000313" key="11">
    <source>
        <dbReference type="EMBL" id="KAE8722160.1"/>
    </source>
</evidence>
<keyword evidence="4" id="KW-0812">Transmembrane</keyword>
<keyword evidence="9" id="KW-0675">Receptor</keyword>
<dbReference type="EMBL" id="VEPZ02000572">
    <property type="protein sequence ID" value="KAE8722160.1"/>
    <property type="molecule type" value="Genomic_DNA"/>
</dbReference>
<evidence type="ECO:0000313" key="12">
    <source>
        <dbReference type="Proteomes" id="UP000436088"/>
    </source>
</evidence>
<evidence type="ECO:0000256" key="10">
    <source>
        <dbReference type="ARBA" id="ARBA00023180"/>
    </source>
</evidence>
<dbReference type="Gene3D" id="3.80.10.10">
    <property type="entry name" value="Ribonuclease Inhibitor"/>
    <property type="match status" value="1"/>
</dbReference>
<dbReference type="FunFam" id="3.80.10.10:FF:000041">
    <property type="entry name" value="LRR receptor-like serine/threonine-protein kinase ERECTA"/>
    <property type="match status" value="1"/>
</dbReference>
<dbReference type="PROSITE" id="PS51450">
    <property type="entry name" value="LRR"/>
    <property type="match status" value="1"/>
</dbReference>
<keyword evidence="10" id="KW-0325">Glycoprotein</keyword>
<accession>A0A6A3BZC1</accession>
<dbReference type="PANTHER" id="PTHR48063:SF97">
    <property type="entry name" value="DISEASE RESISTANCE FAMILY PROTEIN _ LRR FAMILY PROTEIN"/>
    <property type="match status" value="1"/>
</dbReference>
<keyword evidence="5" id="KW-0732">Signal</keyword>
<keyword evidence="3" id="KW-0433">Leucine-rich repeat</keyword>
<evidence type="ECO:0000256" key="6">
    <source>
        <dbReference type="ARBA" id="ARBA00022737"/>
    </source>
</evidence>
<keyword evidence="12" id="KW-1185">Reference proteome</keyword>
<evidence type="ECO:0000256" key="8">
    <source>
        <dbReference type="ARBA" id="ARBA00023136"/>
    </source>
</evidence>
<evidence type="ECO:0000256" key="9">
    <source>
        <dbReference type="ARBA" id="ARBA00023170"/>
    </source>
</evidence>
<evidence type="ECO:0000256" key="1">
    <source>
        <dbReference type="ARBA" id="ARBA00004479"/>
    </source>
</evidence>
<dbReference type="Pfam" id="PF00560">
    <property type="entry name" value="LRR_1"/>
    <property type="match status" value="3"/>
</dbReference>
<keyword evidence="7" id="KW-1133">Transmembrane helix</keyword>
<dbReference type="PANTHER" id="PTHR48063">
    <property type="entry name" value="LRR RECEPTOR-LIKE KINASE"/>
    <property type="match status" value="1"/>
</dbReference>
<proteinExistence type="inferred from homology"/>
<comment type="caution">
    <text evidence="11">The sequence shown here is derived from an EMBL/GenBank/DDBJ whole genome shotgun (WGS) entry which is preliminary data.</text>
</comment>
<dbReference type="InterPro" id="IPR032675">
    <property type="entry name" value="LRR_dom_sf"/>
</dbReference>
<comment type="similarity">
    <text evidence="2">Belongs to the RLP family.</text>
</comment>
<reference evidence="11" key="1">
    <citation type="submission" date="2019-09" db="EMBL/GenBank/DDBJ databases">
        <title>Draft genome information of white flower Hibiscus syriacus.</title>
        <authorList>
            <person name="Kim Y.-M."/>
        </authorList>
    </citation>
    <scope>NUCLEOTIDE SEQUENCE [LARGE SCALE GENOMIC DNA]</scope>
    <source>
        <strain evidence="11">YM2019G1</strain>
    </source>
</reference>
<dbReference type="SUPFAM" id="SSF52058">
    <property type="entry name" value="L domain-like"/>
    <property type="match status" value="1"/>
</dbReference>
<evidence type="ECO:0000256" key="5">
    <source>
        <dbReference type="ARBA" id="ARBA00022729"/>
    </source>
</evidence>
<evidence type="ECO:0000256" key="3">
    <source>
        <dbReference type="ARBA" id="ARBA00022614"/>
    </source>
</evidence>
<dbReference type="GO" id="GO:0016020">
    <property type="term" value="C:membrane"/>
    <property type="evidence" value="ECO:0007669"/>
    <property type="project" value="UniProtKB-SubCell"/>
</dbReference>
<protein>
    <submittedName>
        <fullName evidence="11">Uncharacterized protein</fullName>
    </submittedName>
</protein>
<evidence type="ECO:0000256" key="2">
    <source>
        <dbReference type="ARBA" id="ARBA00009592"/>
    </source>
</evidence>